<reference evidence="2" key="2">
    <citation type="journal article" date="2007" name="Science">
        <title>Draft genome sequence of the sexually transmitted pathogen Trichomonas vaginalis.</title>
        <authorList>
            <person name="Carlton J.M."/>
            <person name="Hirt R.P."/>
            <person name="Silva J.C."/>
            <person name="Delcher A.L."/>
            <person name="Schatz M."/>
            <person name="Zhao Q."/>
            <person name="Wortman J.R."/>
            <person name="Bidwell S.L."/>
            <person name="Alsmark U.C.M."/>
            <person name="Besteiro S."/>
            <person name="Sicheritz-Ponten T."/>
            <person name="Noel C.J."/>
            <person name="Dacks J.B."/>
            <person name="Foster P.G."/>
            <person name="Simillion C."/>
            <person name="Van de Peer Y."/>
            <person name="Miranda-Saavedra D."/>
            <person name="Barton G.J."/>
            <person name="Westrop G.D."/>
            <person name="Mueller S."/>
            <person name="Dessi D."/>
            <person name="Fiori P.L."/>
            <person name="Ren Q."/>
            <person name="Paulsen I."/>
            <person name="Zhang H."/>
            <person name="Bastida-Corcuera F.D."/>
            <person name="Simoes-Barbosa A."/>
            <person name="Brown M.T."/>
            <person name="Hayes R.D."/>
            <person name="Mukherjee M."/>
            <person name="Okumura C.Y."/>
            <person name="Schneider R."/>
            <person name="Smith A.J."/>
            <person name="Vanacova S."/>
            <person name="Villalvazo M."/>
            <person name="Haas B.J."/>
            <person name="Pertea M."/>
            <person name="Feldblyum T.V."/>
            <person name="Utterback T.R."/>
            <person name="Shu C.L."/>
            <person name="Osoegawa K."/>
            <person name="de Jong P.J."/>
            <person name="Hrdy I."/>
            <person name="Horvathova L."/>
            <person name="Zubacova Z."/>
            <person name="Dolezal P."/>
            <person name="Malik S.B."/>
            <person name="Logsdon J.M. Jr."/>
            <person name="Henze K."/>
            <person name="Gupta A."/>
            <person name="Wang C.C."/>
            <person name="Dunne R.L."/>
            <person name="Upcroft J.A."/>
            <person name="Upcroft P."/>
            <person name="White O."/>
            <person name="Salzberg S.L."/>
            <person name="Tang P."/>
            <person name="Chiu C.-H."/>
            <person name="Lee Y.-S."/>
            <person name="Embley T.M."/>
            <person name="Coombs G.H."/>
            <person name="Mottram J.C."/>
            <person name="Tachezy J."/>
            <person name="Fraser-Liggett C.M."/>
            <person name="Johnson P.J."/>
        </authorList>
    </citation>
    <scope>NUCLEOTIDE SEQUENCE [LARGE SCALE GENOMIC DNA]</scope>
    <source>
        <strain evidence="2">G3</strain>
    </source>
</reference>
<name>A2F4J7_TRIV3</name>
<dbReference type="Proteomes" id="UP000001542">
    <property type="component" value="Unassembled WGS sequence"/>
</dbReference>
<dbReference type="EMBL" id="DS113611">
    <property type="protein sequence ID" value="EAY00153.1"/>
    <property type="molecule type" value="Genomic_DNA"/>
</dbReference>
<dbReference type="AlphaFoldDB" id="A2F4J7"/>
<reference evidence="2" key="1">
    <citation type="submission" date="2006-10" db="EMBL/GenBank/DDBJ databases">
        <authorList>
            <person name="Amadeo P."/>
            <person name="Zhao Q."/>
            <person name="Wortman J."/>
            <person name="Fraser-Liggett C."/>
            <person name="Carlton J."/>
        </authorList>
    </citation>
    <scope>NUCLEOTIDE SEQUENCE</scope>
    <source>
        <strain evidence="2">G3</strain>
    </source>
</reference>
<dbReference type="Pfam" id="PF17291">
    <property type="entry name" value="M60-like_N"/>
    <property type="match status" value="1"/>
</dbReference>
<dbReference type="PANTHER" id="PTHR15730">
    <property type="entry name" value="EXPERIMENTAL AUTOIMMUNE PROSTATITIS ANTIGEN 2-RELATED"/>
    <property type="match status" value="1"/>
</dbReference>
<dbReference type="Pfam" id="PF13402">
    <property type="entry name" value="Peptidase_M60"/>
    <property type="match status" value="1"/>
</dbReference>
<dbReference type="VEuPathDB" id="TrichDB:TVAGG3_0047210"/>
<dbReference type="Gene3D" id="2.60.120.1250">
    <property type="entry name" value="Peptidase M60, enhancin-like domain 1"/>
    <property type="match status" value="1"/>
</dbReference>
<dbReference type="InterPro" id="IPR042279">
    <property type="entry name" value="Pep_M60_3"/>
</dbReference>
<evidence type="ECO:0000259" key="1">
    <source>
        <dbReference type="PROSITE" id="PS51723"/>
    </source>
</evidence>
<dbReference type="SMR" id="A2F4J7"/>
<sequence>MDKERNFIYSHFEGKTDLTQDQCYYHPAGIKQFYGDEQLINNAPRYKIRVYINTRYTDRHWTAIYAPPGELITIEVPPNAVGKIGVCFNHHINDDSGYRTRMRTLKSSTTLNREVNNVSWPFGGAITITSGIDRFNQGLEVTITGGIRMPYFRYGYTTDQEWEEELSLLPGPLANIDMGNAIAQLPSRQIRGKVKLNDACAFWRSASRNLFSVNEINGGPRRDDGRIKHPTQWTFDTYVPFGEAATAYGGNRIIFPPHWSEGIVNYDSAKWGCWGQLHEYGHNFQYGWGWPSFRDYIEVTNNVLNLISYSKLTMVDSRRQMTMGRNYIVGPQNGGHGETTHQFSLIQRNDLFSFYANFIYFFGTDKFRKFLHAHRWDKLYSRNEFPYISQFLLTACDMYKRDFRDYFKSFDKVFNYSDPNIISPRVDEILNQKNYKKFNPLAIIYQTGYIVDGEEFQTAKPFEIPARSPYIFEFLRNSRNRGAMFVLRVHTRGSCKLQNLESYF</sequence>
<dbReference type="GO" id="GO:0044325">
    <property type="term" value="F:transmembrane transporter binding"/>
    <property type="evidence" value="ECO:0000318"/>
    <property type="project" value="GO_Central"/>
</dbReference>
<dbReference type="VEuPathDB" id="TrichDB:TVAG_052010"/>
<feature type="domain" description="Peptidase M60" evidence="1">
    <location>
        <begin position="57"/>
        <end position="363"/>
    </location>
</feature>
<gene>
    <name evidence="2" type="ORF">TVAG_052010</name>
</gene>
<dbReference type="InParanoid" id="A2F4J7"/>
<proteinExistence type="predicted"/>
<evidence type="ECO:0000313" key="2">
    <source>
        <dbReference type="EMBL" id="EAY00153.1"/>
    </source>
</evidence>
<organism evidence="2 3">
    <name type="scientific">Trichomonas vaginalis (strain ATCC PRA-98 / G3)</name>
    <dbReference type="NCBI Taxonomy" id="412133"/>
    <lineage>
        <taxon>Eukaryota</taxon>
        <taxon>Metamonada</taxon>
        <taxon>Parabasalia</taxon>
        <taxon>Trichomonadida</taxon>
        <taxon>Trichomonadidae</taxon>
        <taxon>Trichomonas</taxon>
    </lineage>
</organism>
<dbReference type="InterPro" id="IPR051244">
    <property type="entry name" value="TCAF"/>
</dbReference>
<dbReference type="GO" id="GO:0005886">
    <property type="term" value="C:plasma membrane"/>
    <property type="evidence" value="ECO:0000318"/>
    <property type="project" value="GO_Central"/>
</dbReference>
<dbReference type="Gene3D" id="1.10.390.30">
    <property type="entry name" value="Peptidase M60, enhancin-like domain 3"/>
    <property type="match status" value="1"/>
</dbReference>
<dbReference type="Gene3D" id="3.40.390.80">
    <property type="entry name" value="Peptidase M60, enhancin-like domain 2"/>
    <property type="match status" value="1"/>
</dbReference>
<dbReference type="PROSITE" id="PS51723">
    <property type="entry name" value="PEPTIDASE_M60"/>
    <property type="match status" value="1"/>
</dbReference>
<dbReference type="PANTHER" id="PTHR15730:SF5">
    <property type="entry name" value="SI:CH211-210B2.2-RELATED"/>
    <property type="match status" value="1"/>
</dbReference>
<dbReference type="InterPro" id="IPR031161">
    <property type="entry name" value="Peptidase_M60_dom"/>
</dbReference>
<dbReference type="InterPro" id="IPR035423">
    <property type="entry name" value="M60-like_N"/>
</dbReference>
<dbReference type="OrthoDB" id="10260387at2759"/>
<protein>
    <submittedName>
        <fullName evidence="2">Immuno-dominant variable surface antigen-like</fullName>
    </submittedName>
</protein>
<evidence type="ECO:0000313" key="3">
    <source>
        <dbReference type="Proteomes" id="UP000001542"/>
    </source>
</evidence>
<dbReference type="KEGG" id="tva:4757972"/>
<accession>A2F4J7</accession>
<dbReference type="RefSeq" id="XP_001313082.1">
    <property type="nucleotide sequence ID" value="XM_001313081.1"/>
</dbReference>
<keyword evidence="3" id="KW-1185">Reference proteome</keyword>
<dbReference type="SMART" id="SM01276">
    <property type="entry name" value="M60-like"/>
    <property type="match status" value="1"/>
</dbReference>